<name>B7G3R7_PHATC</name>
<protein>
    <submittedName>
        <fullName evidence="2">Uncharacterized protein</fullName>
    </submittedName>
</protein>
<dbReference type="EMBL" id="CM000615">
    <property type="protein sequence ID" value="EEC46696.1"/>
    <property type="molecule type" value="Genomic_DNA"/>
</dbReference>
<dbReference type="InParanoid" id="B7G3R7"/>
<dbReference type="GeneID" id="7202348"/>
<dbReference type="GO" id="GO:0016757">
    <property type="term" value="F:glycosyltransferase activity"/>
    <property type="evidence" value="ECO:0007669"/>
    <property type="project" value="InterPro"/>
</dbReference>
<evidence type="ECO:0000313" key="2">
    <source>
        <dbReference type="EMBL" id="EEC46696.1"/>
    </source>
</evidence>
<proteinExistence type="predicted"/>
<sequence>MAATTIATKGASRQGSNFQWAFMMIALFLVGTMVLQIQQIPFETAGDALSQSKFAFLHPNQQESPVALPYEQRVSSPVINDDSPPYHVVFSTSCSAQQHWESMVFFYHAMRVGQRGTVTRIASGCSEEESQSLKTFHERYIQPMSPNFFVHFTPDYSRLRLSGGKDAYKYMNKPYGLRHWMEHALGMRTNQTNSAAVEDGIVFLMDPDMILLRPIVHDFSDVNNHLWVENEPLTKVVRHGFPIAQQDGYLNNEWMKLNFSYIVNRPEGAFVSRPALEDGPRLWNTGPPYLATVKDMYQIAVTWTEYAPRVLDVYPKLFAEMYGFIIATVQLKLPHTLLKSIVVSTTTAALSDAVVDQPIVDRCYRNREGWPLVDAIPDDQICDPSTTANMPIGLHYCKRYILERNFFSKYRLRKNIMDCDKPLLQPPPTDMVVRKIDWGIWPPRADLSDRNIYNEERSKIRSKPKREAFMLCNLVRSINEALRYHKELACDGNANWNEVYNLYDDPARH</sequence>
<dbReference type="AlphaFoldDB" id="B7G3R7"/>
<keyword evidence="1" id="KW-1133">Transmembrane helix</keyword>
<evidence type="ECO:0000313" key="3">
    <source>
        <dbReference type="Proteomes" id="UP000000759"/>
    </source>
</evidence>
<keyword evidence="1" id="KW-0472">Membrane</keyword>
<gene>
    <name evidence="2" type="ORF">PHATRDRAFT_47257</name>
</gene>
<feature type="transmembrane region" description="Helical" evidence="1">
    <location>
        <begin position="20"/>
        <end position="37"/>
    </location>
</feature>
<dbReference type="STRING" id="556484.B7G3R7"/>
<dbReference type="RefSeq" id="XP_002181482.1">
    <property type="nucleotide sequence ID" value="XM_002181446.1"/>
</dbReference>
<dbReference type="eggNOG" id="ENOG502RRC7">
    <property type="taxonomic scope" value="Eukaryota"/>
</dbReference>
<reference evidence="3" key="2">
    <citation type="submission" date="2008-08" db="EMBL/GenBank/DDBJ databases">
        <authorList>
            <consortium name="Diatom Consortium"/>
            <person name="Grigoriev I."/>
            <person name="Grimwood J."/>
            <person name="Kuo A."/>
            <person name="Otillar R.P."/>
            <person name="Salamov A."/>
            <person name="Detter J.C."/>
            <person name="Lindquist E."/>
            <person name="Shapiro H."/>
            <person name="Lucas S."/>
            <person name="Glavina del Rio T."/>
            <person name="Pitluck S."/>
            <person name="Rokhsar D."/>
            <person name="Bowler C."/>
        </authorList>
    </citation>
    <scope>GENOME REANNOTATION</scope>
    <source>
        <strain evidence="3">CCAP 1055/1</strain>
    </source>
</reference>
<dbReference type="PANTHER" id="PTHR31485">
    <property type="entry name" value="PEPTIDYL SERINE ALPHA-GALACTOSYLTRANSFERASE"/>
    <property type="match status" value="1"/>
</dbReference>
<organism evidence="2 3">
    <name type="scientific">Phaeodactylum tricornutum (strain CCAP 1055/1)</name>
    <dbReference type="NCBI Taxonomy" id="556484"/>
    <lineage>
        <taxon>Eukaryota</taxon>
        <taxon>Sar</taxon>
        <taxon>Stramenopiles</taxon>
        <taxon>Ochrophyta</taxon>
        <taxon>Bacillariophyta</taxon>
        <taxon>Bacillariophyceae</taxon>
        <taxon>Bacillariophycidae</taxon>
        <taxon>Naviculales</taxon>
        <taxon>Phaeodactylaceae</taxon>
        <taxon>Phaeodactylum</taxon>
    </lineage>
</organism>
<dbReference type="KEGG" id="pti:PHATRDRAFT_47257"/>
<reference evidence="2 3" key="1">
    <citation type="journal article" date="2008" name="Nature">
        <title>The Phaeodactylum genome reveals the evolutionary history of diatom genomes.</title>
        <authorList>
            <person name="Bowler C."/>
            <person name="Allen A.E."/>
            <person name="Badger J.H."/>
            <person name="Grimwood J."/>
            <person name="Jabbari K."/>
            <person name="Kuo A."/>
            <person name="Maheswari U."/>
            <person name="Martens C."/>
            <person name="Maumus F."/>
            <person name="Otillar R.P."/>
            <person name="Rayko E."/>
            <person name="Salamov A."/>
            <person name="Vandepoele K."/>
            <person name="Beszteri B."/>
            <person name="Gruber A."/>
            <person name="Heijde M."/>
            <person name="Katinka M."/>
            <person name="Mock T."/>
            <person name="Valentin K."/>
            <person name="Verret F."/>
            <person name="Berges J.A."/>
            <person name="Brownlee C."/>
            <person name="Cadoret J.P."/>
            <person name="Chiovitti A."/>
            <person name="Choi C.J."/>
            <person name="Coesel S."/>
            <person name="De Martino A."/>
            <person name="Detter J.C."/>
            <person name="Durkin C."/>
            <person name="Falciatore A."/>
            <person name="Fournet J."/>
            <person name="Haruta M."/>
            <person name="Huysman M.J."/>
            <person name="Jenkins B.D."/>
            <person name="Jiroutova K."/>
            <person name="Jorgensen R.E."/>
            <person name="Joubert Y."/>
            <person name="Kaplan A."/>
            <person name="Kroger N."/>
            <person name="Kroth P.G."/>
            <person name="La Roche J."/>
            <person name="Lindquist E."/>
            <person name="Lommer M."/>
            <person name="Martin-Jezequel V."/>
            <person name="Lopez P.J."/>
            <person name="Lucas S."/>
            <person name="Mangogna M."/>
            <person name="McGinnis K."/>
            <person name="Medlin L.K."/>
            <person name="Montsant A."/>
            <person name="Oudot-Le Secq M.P."/>
            <person name="Napoli C."/>
            <person name="Obornik M."/>
            <person name="Parker M.S."/>
            <person name="Petit J.L."/>
            <person name="Porcel B.M."/>
            <person name="Poulsen N."/>
            <person name="Robison M."/>
            <person name="Rychlewski L."/>
            <person name="Rynearson T.A."/>
            <person name="Schmutz J."/>
            <person name="Shapiro H."/>
            <person name="Siaut M."/>
            <person name="Stanley M."/>
            <person name="Sussman M.R."/>
            <person name="Taylor A.R."/>
            <person name="Vardi A."/>
            <person name="von Dassow P."/>
            <person name="Vyverman W."/>
            <person name="Willis A."/>
            <person name="Wyrwicz L.S."/>
            <person name="Rokhsar D.S."/>
            <person name="Weissenbach J."/>
            <person name="Armbrust E.V."/>
            <person name="Green B.R."/>
            <person name="Van de Peer Y."/>
            <person name="Grigoriev I.V."/>
        </authorList>
    </citation>
    <scope>NUCLEOTIDE SEQUENCE [LARGE SCALE GENOMIC DNA]</scope>
    <source>
        <strain evidence="2 3">CCAP 1055/1</strain>
    </source>
</reference>
<keyword evidence="1" id="KW-0812">Transmembrane</keyword>
<dbReference type="InterPro" id="IPR044845">
    <property type="entry name" value="HPAT/SRGT1-like"/>
</dbReference>
<dbReference type="PaxDb" id="2850-Phatr47257"/>
<keyword evidence="3" id="KW-1185">Reference proteome</keyword>
<dbReference type="PANTHER" id="PTHR31485:SF7">
    <property type="entry name" value="PEPTIDYL SERINE ALPHA-GALACTOSYLTRANSFERASE"/>
    <property type="match status" value="1"/>
</dbReference>
<evidence type="ECO:0000256" key="1">
    <source>
        <dbReference type="SAM" id="Phobius"/>
    </source>
</evidence>
<accession>B7G3R7</accession>
<dbReference type="OrthoDB" id="2015991at2759"/>
<dbReference type="Proteomes" id="UP000000759">
    <property type="component" value="Chromosome 13"/>
</dbReference>